<dbReference type="KEGG" id="stim:H1B31_06255"/>
<evidence type="ECO:0000256" key="1">
    <source>
        <dbReference type="ARBA" id="ARBA00008889"/>
    </source>
</evidence>
<evidence type="ECO:0000313" key="6">
    <source>
        <dbReference type="EMBL" id="QNH53510.1"/>
    </source>
</evidence>
<comment type="function">
    <text evidence="5">Forms part of the ribosomal stalk, playing a central role in the interaction of the ribosome with GTP-bound translation factors.</text>
</comment>
<dbReference type="InterPro" id="IPR043141">
    <property type="entry name" value="Ribosomal_uL10-like_sf"/>
</dbReference>
<sequence length="178" mass="19061">MADHKKEVIVEKLKEQLASAKGAVFTTYSGLTVAQDTELRRELRAAGVTYHVVKNTMVRRAADALGLEGLDPHLEGTTAFAFSAEDAVAPAKVICDYIKKNKLDDKGILSVKVGTVEGKVIEANEVQALASLPSREELIAKLMGSMNAPITNTVNVLQGVIRNAVYVLDAVRAQKASA</sequence>
<keyword evidence="5" id="KW-0699">rRNA-binding</keyword>
<dbReference type="NCBIfam" id="NF000955">
    <property type="entry name" value="PRK00099.1-1"/>
    <property type="match status" value="1"/>
</dbReference>
<dbReference type="GO" id="GO:0006412">
    <property type="term" value="P:translation"/>
    <property type="evidence" value="ECO:0007669"/>
    <property type="project" value="UniProtKB-UniRule"/>
</dbReference>
<keyword evidence="7" id="KW-1185">Reference proteome</keyword>
<dbReference type="InterPro" id="IPR022973">
    <property type="entry name" value="Ribosomal_uL10_bac"/>
</dbReference>
<comment type="subunit">
    <text evidence="5">Part of the ribosomal stalk of the 50S ribosomal subunit. The N-terminus interacts with L11 and the large rRNA to form the base of the stalk. The C-terminus forms an elongated spine to which L12 dimers bind in a sequential fashion forming a multimeric L10(L12)X complex.</text>
</comment>
<reference evidence="6 7" key="1">
    <citation type="submission" date="2020-07" db="EMBL/GenBank/DDBJ databases">
        <title>Complete genome and description of Selenomonas timonensis sp. nov., a new bacterium isolated from a gingivitis subject.</title>
        <authorList>
            <person name="Antezack A."/>
        </authorList>
    </citation>
    <scope>NUCLEOTIDE SEQUENCE [LARGE SCALE GENOMIC DNA]</scope>
    <source>
        <strain evidence="6 7">Marseille-Q3039</strain>
    </source>
</reference>
<dbReference type="AlphaFoldDB" id="A0A7G7VHB7"/>
<proteinExistence type="inferred from homology"/>
<dbReference type="GO" id="GO:0005840">
    <property type="term" value="C:ribosome"/>
    <property type="evidence" value="ECO:0007669"/>
    <property type="project" value="UniProtKB-KW"/>
</dbReference>
<dbReference type="Gene3D" id="6.10.250.290">
    <property type="match status" value="1"/>
</dbReference>
<evidence type="ECO:0000256" key="2">
    <source>
        <dbReference type="ARBA" id="ARBA00022980"/>
    </source>
</evidence>
<dbReference type="CDD" id="cd05797">
    <property type="entry name" value="Ribosomal_L10"/>
    <property type="match status" value="1"/>
</dbReference>
<dbReference type="EMBL" id="CP060204">
    <property type="protein sequence ID" value="QNH53510.1"/>
    <property type="molecule type" value="Genomic_DNA"/>
</dbReference>
<dbReference type="GO" id="GO:0070180">
    <property type="term" value="F:large ribosomal subunit rRNA binding"/>
    <property type="evidence" value="ECO:0007669"/>
    <property type="project" value="UniProtKB-UniRule"/>
</dbReference>
<evidence type="ECO:0000313" key="7">
    <source>
        <dbReference type="Proteomes" id="UP000515480"/>
    </source>
</evidence>
<name>A0A7G7VHB7_9FIRM</name>
<keyword evidence="5" id="KW-0694">RNA-binding</keyword>
<dbReference type="Gene3D" id="3.30.70.1730">
    <property type="match status" value="1"/>
</dbReference>
<accession>A0A7G7VHB7</accession>
<dbReference type="SUPFAM" id="SSF160369">
    <property type="entry name" value="Ribosomal protein L10-like"/>
    <property type="match status" value="1"/>
</dbReference>
<keyword evidence="2 5" id="KW-0689">Ribosomal protein</keyword>
<evidence type="ECO:0000256" key="5">
    <source>
        <dbReference type="HAMAP-Rule" id="MF_00362"/>
    </source>
</evidence>
<keyword evidence="3 5" id="KW-0687">Ribonucleoprotein</keyword>
<dbReference type="PANTHER" id="PTHR11560">
    <property type="entry name" value="39S RIBOSOMAL PROTEIN L10, MITOCHONDRIAL"/>
    <property type="match status" value="1"/>
</dbReference>
<dbReference type="InterPro" id="IPR047865">
    <property type="entry name" value="Ribosomal_uL10_bac_type"/>
</dbReference>
<dbReference type="HAMAP" id="MF_00362">
    <property type="entry name" value="Ribosomal_uL10"/>
    <property type="match status" value="1"/>
</dbReference>
<protein>
    <recommendedName>
        <fullName evidence="4 5">Large ribosomal subunit protein uL10</fullName>
    </recommendedName>
</protein>
<dbReference type="Pfam" id="PF00466">
    <property type="entry name" value="Ribosomal_L10"/>
    <property type="match status" value="1"/>
</dbReference>
<dbReference type="GO" id="GO:1990904">
    <property type="term" value="C:ribonucleoprotein complex"/>
    <property type="evidence" value="ECO:0007669"/>
    <property type="project" value="UniProtKB-KW"/>
</dbReference>
<gene>
    <name evidence="5" type="primary">rplJ</name>
    <name evidence="6" type="ORF">H1B31_06255</name>
</gene>
<organism evidence="6 7">
    <name type="scientific">Selenomonas timonae</name>
    <dbReference type="NCBI Taxonomy" id="2754044"/>
    <lineage>
        <taxon>Bacteria</taxon>
        <taxon>Bacillati</taxon>
        <taxon>Bacillota</taxon>
        <taxon>Negativicutes</taxon>
        <taxon>Selenomonadales</taxon>
        <taxon>Selenomonadaceae</taxon>
        <taxon>Selenomonas</taxon>
    </lineage>
</organism>
<evidence type="ECO:0000256" key="3">
    <source>
        <dbReference type="ARBA" id="ARBA00023274"/>
    </source>
</evidence>
<evidence type="ECO:0000256" key="4">
    <source>
        <dbReference type="ARBA" id="ARBA00035202"/>
    </source>
</evidence>
<dbReference type="Proteomes" id="UP000515480">
    <property type="component" value="Chromosome"/>
</dbReference>
<comment type="similarity">
    <text evidence="1 5">Belongs to the universal ribosomal protein uL10 family.</text>
</comment>
<dbReference type="RefSeq" id="WP_009439647.1">
    <property type="nucleotide sequence ID" value="NZ_CP060204.1"/>
</dbReference>
<dbReference type="InterPro" id="IPR001790">
    <property type="entry name" value="Ribosomal_uL10"/>
</dbReference>